<feature type="transmembrane region" description="Helical" evidence="1">
    <location>
        <begin position="50"/>
        <end position="68"/>
    </location>
</feature>
<feature type="transmembrane region" description="Helical" evidence="1">
    <location>
        <begin position="80"/>
        <end position="107"/>
    </location>
</feature>
<comment type="caution">
    <text evidence="2">The sequence shown here is derived from an EMBL/GenBank/DDBJ whole genome shotgun (WGS) entry which is preliminary data.</text>
</comment>
<evidence type="ECO:0000256" key="1">
    <source>
        <dbReference type="SAM" id="Phobius"/>
    </source>
</evidence>
<keyword evidence="1" id="KW-0812">Transmembrane</keyword>
<proteinExistence type="predicted"/>
<keyword evidence="1" id="KW-1133">Transmembrane helix</keyword>
<feature type="transmembrane region" description="Helical" evidence="1">
    <location>
        <begin position="320"/>
        <end position="342"/>
    </location>
</feature>
<name>A0A7X2G176_LIMRT</name>
<dbReference type="RefSeq" id="WP_153704166.1">
    <property type="nucleotide sequence ID" value="NZ_WJND01000011.1"/>
</dbReference>
<organism evidence="2 3">
    <name type="scientific">Limosilactobacillus reuteri</name>
    <name type="common">Lactobacillus reuteri</name>
    <dbReference type="NCBI Taxonomy" id="1598"/>
    <lineage>
        <taxon>Bacteria</taxon>
        <taxon>Bacillati</taxon>
        <taxon>Bacillota</taxon>
        <taxon>Bacilli</taxon>
        <taxon>Lactobacillales</taxon>
        <taxon>Lactobacillaceae</taxon>
        <taxon>Limosilactobacillus</taxon>
    </lineage>
</organism>
<evidence type="ECO:0000313" key="3">
    <source>
        <dbReference type="Proteomes" id="UP000460207"/>
    </source>
</evidence>
<feature type="transmembrane region" description="Helical" evidence="1">
    <location>
        <begin position="233"/>
        <end position="255"/>
    </location>
</feature>
<protein>
    <submittedName>
        <fullName evidence="2">Polymerase</fullName>
    </submittedName>
</protein>
<dbReference type="AlphaFoldDB" id="A0A7X2G176"/>
<gene>
    <name evidence="2" type="ORF">GIX76_07700</name>
</gene>
<accession>A0A7X2G176</accession>
<feature type="transmembrane region" description="Helical" evidence="1">
    <location>
        <begin position="188"/>
        <end position="221"/>
    </location>
</feature>
<dbReference type="EMBL" id="WJND01000011">
    <property type="protein sequence ID" value="MRG89865.1"/>
    <property type="molecule type" value="Genomic_DNA"/>
</dbReference>
<feature type="transmembrane region" description="Helical" evidence="1">
    <location>
        <begin position="119"/>
        <end position="140"/>
    </location>
</feature>
<reference evidence="2 3" key="1">
    <citation type="submission" date="2019-11" db="EMBL/GenBank/DDBJ databases">
        <title>Draft genome sequence of 12 host-associated Lactobacillus reuteri rodent strains.</title>
        <authorList>
            <person name="Zhang S."/>
            <person name="Ozcam M."/>
            <person name="Van Pijkeren J.P."/>
        </authorList>
    </citation>
    <scope>NUCLEOTIDE SEQUENCE [LARGE SCALE GENOMIC DNA]</scope>
    <source>
        <strain evidence="2 3">N4I</strain>
    </source>
</reference>
<feature type="transmembrane region" description="Helical" evidence="1">
    <location>
        <begin position="21"/>
        <end position="38"/>
    </location>
</feature>
<dbReference type="Proteomes" id="UP000460207">
    <property type="component" value="Unassembled WGS sequence"/>
</dbReference>
<keyword evidence="1" id="KW-0472">Membrane</keyword>
<feature type="transmembrane region" description="Helical" evidence="1">
    <location>
        <begin position="152"/>
        <end position="173"/>
    </location>
</feature>
<sequence>MWDVLLLRIKKIFNVPINRENLYLSTMVFYIFVLFLRNTTFDPYIGSRPFNIASYLVILILVFKIFVLDDSSIKQKIVSFFILTLAAISWRNSNSNLIIVMMSFILAADKVNFRKIVKFYFGTAIIILSFVIFFSLIGVIKDLIFVVPGRATRYSLGVIYPTDLAAHILYLLLAHEYLNFRKINWKYYIGYFIVAIITKLITDARLSVLCMILSIAVLIIAKLAERYKIFQKFISTFWMYIPIATFIAFVSAYFFDKDNHLFFTADRMLSGRLGYGHLAMELYPVTWFGQRIVEHGLGGNSGMKIFNNHNNGYFFIDSSYIRLILMYGLAITIVVIIMMTLVSIKGLSRHQYELTAIILVITFSCLVEQHLLEVSFNPFLLALLANIKSSEVNYEK</sequence>
<evidence type="ECO:0000313" key="2">
    <source>
        <dbReference type="EMBL" id="MRG89865.1"/>
    </source>
</evidence>